<dbReference type="Proteomes" id="UP000752012">
    <property type="component" value="Unassembled WGS sequence"/>
</dbReference>
<dbReference type="PROSITE" id="PS50949">
    <property type="entry name" value="HTH_GNTR"/>
    <property type="match status" value="1"/>
</dbReference>
<evidence type="ECO:0000256" key="3">
    <source>
        <dbReference type="ARBA" id="ARBA00023163"/>
    </source>
</evidence>
<comment type="caution">
    <text evidence="5">The sequence shown here is derived from an EMBL/GenBank/DDBJ whole genome shotgun (WGS) entry which is preliminary data.</text>
</comment>
<dbReference type="GO" id="GO:0003677">
    <property type="term" value="F:DNA binding"/>
    <property type="evidence" value="ECO:0007669"/>
    <property type="project" value="UniProtKB-KW"/>
</dbReference>
<name>A0A969TVF8_9BACI</name>
<dbReference type="InterPro" id="IPR008920">
    <property type="entry name" value="TF_FadR/GntR_C"/>
</dbReference>
<evidence type="ECO:0000313" key="5">
    <source>
        <dbReference type="EMBL" id="NJP38062.1"/>
    </source>
</evidence>
<feature type="domain" description="HTH gntR-type" evidence="4">
    <location>
        <begin position="9"/>
        <end position="77"/>
    </location>
</feature>
<keyword evidence="2" id="KW-0238">DNA-binding</keyword>
<gene>
    <name evidence="5" type="ORF">HCN83_10760</name>
</gene>
<dbReference type="Pfam" id="PF07729">
    <property type="entry name" value="FCD"/>
    <property type="match status" value="1"/>
</dbReference>
<dbReference type="EMBL" id="JAATHJ010000015">
    <property type="protein sequence ID" value="NJP38062.1"/>
    <property type="molecule type" value="Genomic_DNA"/>
</dbReference>
<evidence type="ECO:0000256" key="2">
    <source>
        <dbReference type="ARBA" id="ARBA00023125"/>
    </source>
</evidence>
<keyword evidence="6" id="KW-1185">Reference proteome</keyword>
<accession>A0A969TVF8</accession>
<organism evidence="5 6">
    <name type="scientific">Alkalicoccus luteus</name>
    <dbReference type="NCBI Taxonomy" id="1237094"/>
    <lineage>
        <taxon>Bacteria</taxon>
        <taxon>Bacillati</taxon>
        <taxon>Bacillota</taxon>
        <taxon>Bacilli</taxon>
        <taxon>Bacillales</taxon>
        <taxon>Bacillaceae</taxon>
        <taxon>Alkalicoccus</taxon>
    </lineage>
</organism>
<evidence type="ECO:0000256" key="1">
    <source>
        <dbReference type="ARBA" id="ARBA00023015"/>
    </source>
</evidence>
<dbReference type="InterPro" id="IPR036390">
    <property type="entry name" value="WH_DNA-bd_sf"/>
</dbReference>
<evidence type="ECO:0000259" key="4">
    <source>
        <dbReference type="PROSITE" id="PS50949"/>
    </source>
</evidence>
<dbReference type="Gene3D" id="1.10.10.10">
    <property type="entry name" value="Winged helix-like DNA-binding domain superfamily/Winged helix DNA-binding domain"/>
    <property type="match status" value="1"/>
</dbReference>
<dbReference type="SUPFAM" id="SSF48008">
    <property type="entry name" value="GntR ligand-binding domain-like"/>
    <property type="match status" value="1"/>
</dbReference>
<reference evidence="5 6" key="1">
    <citation type="submission" date="2020-03" db="EMBL/GenBank/DDBJ databases">
        <title>Assessment of the enzymatic potential of alkaline-tolerant lipase obtained from Bacillus luteus H11 (technogenic soil) for the bioremediation of saline soils contaminated with petroleum substances.</title>
        <authorList>
            <person name="Kalwasinska A."/>
        </authorList>
    </citation>
    <scope>NUCLEOTIDE SEQUENCE [LARGE SCALE GENOMIC DNA]</scope>
    <source>
        <strain evidence="5 6">H11</strain>
    </source>
</reference>
<sequence length="237" mass="26376">MSFKQIKNKKISEIVRDQIEEQIRSGELKPGEKLHSVVHLADEFQVSRSAVREALSALRAVGAVTIRQGEGTFVNDYDFSSMSDPLKSERVISRQEMLDLFEVRKLMEAGAAELAAEKRNDEHLRVMQEALDDMAAASGEDVGEASDVAFHLAVAAAAGNKTLYSMMEQLADTLRRTMYEARRVWLFSEKKTLTRLYEEHVAIFEAIQAGSADAARQAMLTHLSNVEKAIIDGISQS</sequence>
<dbReference type="SMART" id="SM00895">
    <property type="entry name" value="FCD"/>
    <property type="match status" value="1"/>
</dbReference>
<evidence type="ECO:0000313" key="6">
    <source>
        <dbReference type="Proteomes" id="UP000752012"/>
    </source>
</evidence>
<dbReference type="SUPFAM" id="SSF46785">
    <property type="entry name" value="Winged helix' DNA-binding domain"/>
    <property type="match status" value="1"/>
</dbReference>
<dbReference type="GO" id="GO:0003700">
    <property type="term" value="F:DNA-binding transcription factor activity"/>
    <property type="evidence" value="ECO:0007669"/>
    <property type="project" value="InterPro"/>
</dbReference>
<dbReference type="PANTHER" id="PTHR43537:SF5">
    <property type="entry name" value="UXU OPERON TRANSCRIPTIONAL REGULATOR"/>
    <property type="match status" value="1"/>
</dbReference>
<dbReference type="RefSeq" id="WP_168007154.1">
    <property type="nucleotide sequence ID" value="NZ_JAATHJ010000015.1"/>
</dbReference>
<protein>
    <submittedName>
        <fullName evidence="5">FadR family transcriptional regulator</fullName>
    </submittedName>
</protein>
<keyword evidence="3" id="KW-0804">Transcription</keyword>
<dbReference type="InterPro" id="IPR011711">
    <property type="entry name" value="GntR_C"/>
</dbReference>
<dbReference type="PANTHER" id="PTHR43537">
    <property type="entry name" value="TRANSCRIPTIONAL REGULATOR, GNTR FAMILY"/>
    <property type="match status" value="1"/>
</dbReference>
<dbReference type="Pfam" id="PF00392">
    <property type="entry name" value="GntR"/>
    <property type="match status" value="1"/>
</dbReference>
<dbReference type="SMART" id="SM00345">
    <property type="entry name" value="HTH_GNTR"/>
    <property type="match status" value="1"/>
</dbReference>
<proteinExistence type="predicted"/>
<dbReference type="InterPro" id="IPR000524">
    <property type="entry name" value="Tscrpt_reg_HTH_GntR"/>
</dbReference>
<dbReference type="CDD" id="cd07377">
    <property type="entry name" value="WHTH_GntR"/>
    <property type="match status" value="1"/>
</dbReference>
<dbReference type="Gene3D" id="1.20.120.530">
    <property type="entry name" value="GntR ligand-binding domain-like"/>
    <property type="match status" value="1"/>
</dbReference>
<dbReference type="InterPro" id="IPR036388">
    <property type="entry name" value="WH-like_DNA-bd_sf"/>
</dbReference>
<keyword evidence="1" id="KW-0805">Transcription regulation</keyword>
<dbReference type="AlphaFoldDB" id="A0A969TVF8"/>